<evidence type="ECO:0000256" key="1">
    <source>
        <dbReference type="SAM" id="MobiDB-lite"/>
    </source>
</evidence>
<proteinExistence type="predicted"/>
<protein>
    <submittedName>
        <fullName evidence="2">Uncharacterized protein</fullName>
    </submittedName>
</protein>
<feature type="compositionally biased region" description="Basic and acidic residues" evidence="1">
    <location>
        <begin position="213"/>
        <end position="227"/>
    </location>
</feature>
<dbReference type="AlphaFoldDB" id="A0A8H7ZMK7"/>
<name>A0A8H7ZMK7_9FUNG</name>
<reference evidence="2 3" key="1">
    <citation type="journal article" name="Sci. Rep.">
        <title>Genome-scale phylogenetic analyses confirm Olpidium as the closest living zoosporic fungus to the non-flagellated, terrestrial fungi.</title>
        <authorList>
            <person name="Chang Y."/>
            <person name="Rochon D."/>
            <person name="Sekimoto S."/>
            <person name="Wang Y."/>
            <person name="Chovatia M."/>
            <person name="Sandor L."/>
            <person name="Salamov A."/>
            <person name="Grigoriev I.V."/>
            <person name="Stajich J.E."/>
            <person name="Spatafora J.W."/>
        </authorList>
    </citation>
    <scope>NUCLEOTIDE SEQUENCE [LARGE SCALE GENOMIC DNA]</scope>
    <source>
        <strain evidence="2">S191</strain>
    </source>
</reference>
<feature type="region of interest" description="Disordered" evidence="1">
    <location>
        <begin position="1"/>
        <end position="20"/>
    </location>
</feature>
<feature type="region of interest" description="Disordered" evidence="1">
    <location>
        <begin position="84"/>
        <end position="135"/>
    </location>
</feature>
<feature type="compositionally biased region" description="Gly residues" evidence="1">
    <location>
        <begin position="1"/>
        <end position="10"/>
    </location>
</feature>
<keyword evidence="3" id="KW-1185">Reference proteome</keyword>
<evidence type="ECO:0000313" key="2">
    <source>
        <dbReference type="EMBL" id="KAG5456191.1"/>
    </source>
</evidence>
<feature type="region of interest" description="Disordered" evidence="1">
    <location>
        <begin position="207"/>
        <end position="227"/>
    </location>
</feature>
<feature type="compositionally biased region" description="Basic and acidic residues" evidence="1">
    <location>
        <begin position="123"/>
        <end position="134"/>
    </location>
</feature>
<evidence type="ECO:0000313" key="3">
    <source>
        <dbReference type="Proteomes" id="UP000673691"/>
    </source>
</evidence>
<gene>
    <name evidence="2" type="ORF">BJ554DRAFT_4133</name>
</gene>
<accession>A0A8H7ZMK7</accession>
<dbReference type="EMBL" id="JAEFCI010012133">
    <property type="protein sequence ID" value="KAG5456191.1"/>
    <property type="molecule type" value="Genomic_DNA"/>
</dbReference>
<feature type="region of interest" description="Disordered" evidence="1">
    <location>
        <begin position="320"/>
        <end position="367"/>
    </location>
</feature>
<comment type="caution">
    <text evidence="2">The sequence shown here is derived from an EMBL/GenBank/DDBJ whole genome shotgun (WGS) entry which is preliminary data.</text>
</comment>
<dbReference type="Proteomes" id="UP000673691">
    <property type="component" value="Unassembled WGS sequence"/>
</dbReference>
<sequence>MRVGAWGSGWGVSPQGHPEGARGVELSGWASRRRAVLQTPLRPGRALRLEERSLHANAAALLLVLCGGGGLRTEEGDVAFVRLPPAGGKEEQPARFLRRHTRAREPEPANGSARRMTQTPEDNDGRERNGERANWRPTLGKRISVCHDRAHYAFDNYLTREYDTILVNGWVCRQNGMEVPAHVVSGMLAIGMKNAQEVGASRSLYGGTVGGTSKRDAAANGSRADHDRRGATEGIVLKQRLTEGCPGLTHEPKRIAFGSAICTASLAEQSLVLAVGIFPRDLTPLRKRLTQDGATALQETEPHHANVGWKHADQGSHIQAGESWFPQGGGGEVAQHTPEPPGPVCKGHGAQGENPPFPQRGERGAGE</sequence>
<organism evidence="2 3">
    <name type="scientific">Olpidium bornovanus</name>
    <dbReference type="NCBI Taxonomy" id="278681"/>
    <lineage>
        <taxon>Eukaryota</taxon>
        <taxon>Fungi</taxon>
        <taxon>Fungi incertae sedis</taxon>
        <taxon>Olpidiomycota</taxon>
        <taxon>Olpidiomycotina</taxon>
        <taxon>Olpidiomycetes</taxon>
        <taxon>Olpidiales</taxon>
        <taxon>Olpidiaceae</taxon>
        <taxon>Olpidium</taxon>
    </lineage>
</organism>